<dbReference type="InterPro" id="IPR050235">
    <property type="entry name" value="CK1_Ser-Thr_kinase"/>
</dbReference>
<keyword evidence="3 4" id="KW-0067">ATP-binding</keyword>
<feature type="domain" description="Protein kinase" evidence="6">
    <location>
        <begin position="11"/>
        <end position="278"/>
    </location>
</feature>
<dbReference type="Pfam" id="PF00069">
    <property type="entry name" value="Pkinase"/>
    <property type="match status" value="1"/>
</dbReference>
<dbReference type="GeneID" id="94828522"/>
<comment type="caution">
    <text evidence="7">The sequence shown here is derived from an EMBL/GenBank/DDBJ whole genome shotgun (WGS) entry which is preliminary data.</text>
</comment>
<dbReference type="PROSITE" id="PS00107">
    <property type="entry name" value="PROTEIN_KINASE_ATP"/>
    <property type="match status" value="1"/>
</dbReference>
<dbReference type="SUPFAM" id="SSF56112">
    <property type="entry name" value="Protein kinase-like (PK-like)"/>
    <property type="match status" value="1"/>
</dbReference>
<dbReference type="PANTHER" id="PTHR11909">
    <property type="entry name" value="CASEIN KINASE-RELATED"/>
    <property type="match status" value="1"/>
</dbReference>
<dbReference type="Proteomes" id="UP000179807">
    <property type="component" value="Unassembled WGS sequence"/>
</dbReference>
<dbReference type="PROSITE" id="PS00108">
    <property type="entry name" value="PROTEIN_KINASE_ST"/>
    <property type="match status" value="1"/>
</dbReference>
<dbReference type="InterPro" id="IPR008271">
    <property type="entry name" value="Ser/Thr_kinase_AS"/>
</dbReference>
<dbReference type="GO" id="GO:0004674">
    <property type="term" value="F:protein serine/threonine kinase activity"/>
    <property type="evidence" value="ECO:0007669"/>
    <property type="project" value="UniProtKB-KW"/>
</dbReference>
<protein>
    <recommendedName>
        <fullName evidence="1">non-specific serine/threonine protein kinase</fullName>
        <ecNumber evidence="1">2.7.11.1</ecNumber>
    </recommendedName>
</protein>
<dbReference type="GO" id="GO:0005524">
    <property type="term" value="F:ATP binding"/>
    <property type="evidence" value="ECO:0007669"/>
    <property type="project" value="UniProtKB-UniRule"/>
</dbReference>
<sequence length="418" mass="47812">MIPGTKIGGCFIIQKKIGSGSFGQIYVCKDSRNNKNYAMKIESLTSKFRQLAYEAYIYKILNGFPNVPHLHLYKSEKEQNILIVDLLGKSLESIISTYKKISLKTVIMLFEPMINSIQYLHQRNFIHRDIKPDNFVVGLGSKQSQLYLIDFGLAKRFRDPLTLQHMEFSDGKKLTGTARYASVNVLSGIEPTRRDDLESLGYVLIYLLNGDLPWTGLSVTNSKDKYAKIRECKKNISLEELCYGLPIEFLEYFKAIRSLKYDEEPKYNEYRSLFRNLLINLGYSYDSDYEWINKSLNKPDSDCSKMLLKSKSGSFLLSSPVSVKVHYQESSYGAGSDFEQQMNDLKKLLNVSSSSEHFSEELEFSRNDILTESKSNSYYQSIPSSTTSSYSLGDDNLTLSESQSNQSERDSLLIRCQS</sequence>
<dbReference type="EMBL" id="MLAK01000927">
    <property type="protein sequence ID" value="OHT01006.1"/>
    <property type="molecule type" value="Genomic_DNA"/>
</dbReference>
<dbReference type="PROSITE" id="PS50011">
    <property type="entry name" value="PROTEIN_KINASE_DOM"/>
    <property type="match status" value="1"/>
</dbReference>
<dbReference type="Gene3D" id="1.10.510.10">
    <property type="entry name" value="Transferase(Phosphotransferase) domain 1"/>
    <property type="match status" value="1"/>
</dbReference>
<accession>A0A1J4JU12</accession>
<evidence type="ECO:0000256" key="1">
    <source>
        <dbReference type="ARBA" id="ARBA00012513"/>
    </source>
</evidence>
<evidence type="ECO:0000259" key="6">
    <source>
        <dbReference type="PROSITE" id="PS50011"/>
    </source>
</evidence>
<evidence type="ECO:0000313" key="8">
    <source>
        <dbReference type="Proteomes" id="UP000179807"/>
    </source>
</evidence>
<organism evidence="7 8">
    <name type="scientific">Tritrichomonas foetus</name>
    <dbReference type="NCBI Taxonomy" id="1144522"/>
    <lineage>
        <taxon>Eukaryota</taxon>
        <taxon>Metamonada</taxon>
        <taxon>Parabasalia</taxon>
        <taxon>Tritrichomonadida</taxon>
        <taxon>Tritrichomonadidae</taxon>
        <taxon>Tritrichomonas</taxon>
    </lineage>
</organism>
<evidence type="ECO:0000256" key="2">
    <source>
        <dbReference type="ARBA" id="ARBA00022741"/>
    </source>
</evidence>
<dbReference type="SMART" id="SM00220">
    <property type="entry name" value="S_TKc"/>
    <property type="match status" value="1"/>
</dbReference>
<keyword evidence="2 4" id="KW-0547">Nucleotide-binding</keyword>
<dbReference type="AlphaFoldDB" id="A0A1J4JU12"/>
<evidence type="ECO:0000256" key="5">
    <source>
        <dbReference type="RuleBase" id="RU000304"/>
    </source>
</evidence>
<reference evidence="7" key="1">
    <citation type="submission" date="2016-10" db="EMBL/GenBank/DDBJ databases">
        <authorList>
            <person name="Benchimol M."/>
            <person name="Almeida L.G."/>
            <person name="Vasconcelos A.T."/>
            <person name="Perreira-Neves A."/>
            <person name="Rosa I.A."/>
            <person name="Tasca T."/>
            <person name="Bogo M.R."/>
            <person name="de Souza W."/>
        </authorList>
    </citation>
    <scope>NUCLEOTIDE SEQUENCE [LARGE SCALE GENOMIC DNA]</scope>
    <source>
        <strain evidence="7">K</strain>
    </source>
</reference>
<dbReference type="InterPro" id="IPR011009">
    <property type="entry name" value="Kinase-like_dom_sf"/>
</dbReference>
<evidence type="ECO:0000256" key="3">
    <source>
        <dbReference type="ARBA" id="ARBA00022840"/>
    </source>
</evidence>
<keyword evidence="5" id="KW-0808">Transferase</keyword>
<gene>
    <name evidence="7" type="ORF">TRFO_07670</name>
</gene>
<dbReference type="EC" id="2.7.11.1" evidence="1"/>
<evidence type="ECO:0000256" key="4">
    <source>
        <dbReference type="PROSITE-ProRule" id="PRU10141"/>
    </source>
</evidence>
<feature type="binding site" evidence="4">
    <location>
        <position position="40"/>
    </location>
    <ligand>
        <name>ATP</name>
        <dbReference type="ChEBI" id="CHEBI:30616"/>
    </ligand>
</feature>
<comment type="similarity">
    <text evidence="5">Belongs to the protein kinase superfamily.</text>
</comment>
<dbReference type="RefSeq" id="XP_068354142.1">
    <property type="nucleotide sequence ID" value="XM_068493818.1"/>
</dbReference>
<evidence type="ECO:0000313" key="7">
    <source>
        <dbReference type="EMBL" id="OHT01006.1"/>
    </source>
</evidence>
<dbReference type="VEuPathDB" id="TrichDB:TRFO_07670"/>
<dbReference type="InterPro" id="IPR017441">
    <property type="entry name" value="Protein_kinase_ATP_BS"/>
</dbReference>
<dbReference type="InterPro" id="IPR000719">
    <property type="entry name" value="Prot_kinase_dom"/>
</dbReference>
<dbReference type="CDD" id="cd14016">
    <property type="entry name" value="STKc_CK1"/>
    <property type="match status" value="1"/>
</dbReference>
<proteinExistence type="inferred from homology"/>
<keyword evidence="8" id="KW-1185">Reference proteome</keyword>
<name>A0A1J4JU12_9EUKA</name>
<keyword evidence="5" id="KW-0723">Serine/threonine-protein kinase</keyword>
<dbReference type="FunFam" id="1.10.510.10:FF:000596">
    <property type="entry name" value="CK1 family protein kinase"/>
    <property type="match status" value="1"/>
</dbReference>
<keyword evidence="5" id="KW-0418">Kinase</keyword>